<evidence type="ECO:0000256" key="1">
    <source>
        <dbReference type="ARBA" id="ARBA00004442"/>
    </source>
</evidence>
<dbReference type="InterPro" id="IPR012944">
    <property type="entry name" value="SusD_RagB_dom"/>
</dbReference>
<evidence type="ECO:0000256" key="3">
    <source>
        <dbReference type="ARBA" id="ARBA00022729"/>
    </source>
</evidence>
<evidence type="ECO:0000256" key="2">
    <source>
        <dbReference type="ARBA" id="ARBA00006275"/>
    </source>
</evidence>
<comment type="caution">
    <text evidence="8">The sequence shown here is derived from an EMBL/GenBank/DDBJ whole genome shotgun (WGS) entry which is preliminary data.</text>
</comment>
<organism evidence="8 9">
    <name type="scientific">Sphingobacterium arenae</name>
    <dbReference type="NCBI Taxonomy" id="1280598"/>
    <lineage>
        <taxon>Bacteria</taxon>
        <taxon>Pseudomonadati</taxon>
        <taxon>Bacteroidota</taxon>
        <taxon>Sphingobacteriia</taxon>
        <taxon>Sphingobacteriales</taxon>
        <taxon>Sphingobacteriaceae</taxon>
        <taxon>Sphingobacterium</taxon>
    </lineage>
</organism>
<keyword evidence="3" id="KW-0732">Signal</keyword>
<keyword evidence="4" id="KW-0472">Membrane</keyword>
<dbReference type="InterPro" id="IPR011990">
    <property type="entry name" value="TPR-like_helical_dom_sf"/>
</dbReference>
<dbReference type="InterPro" id="IPR033985">
    <property type="entry name" value="SusD-like_N"/>
</dbReference>
<evidence type="ECO:0000256" key="4">
    <source>
        <dbReference type="ARBA" id="ARBA00023136"/>
    </source>
</evidence>
<evidence type="ECO:0000313" key="9">
    <source>
        <dbReference type="Proteomes" id="UP000606494"/>
    </source>
</evidence>
<evidence type="ECO:0000259" key="6">
    <source>
        <dbReference type="Pfam" id="PF07980"/>
    </source>
</evidence>
<name>A0ABR7Y829_9SPHI</name>
<evidence type="ECO:0000313" key="8">
    <source>
        <dbReference type="EMBL" id="MBD1427440.1"/>
    </source>
</evidence>
<feature type="domain" description="SusD-like N-terminal" evidence="7">
    <location>
        <begin position="70"/>
        <end position="184"/>
    </location>
</feature>
<keyword evidence="9" id="KW-1185">Reference proteome</keyword>
<protein>
    <submittedName>
        <fullName evidence="8">RagB/SusD family nutrient uptake outer membrane protein</fullName>
    </submittedName>
</protein>
<evidence type="ECO:0000256" key="5">
    <source>
        <dbReference type="ARBA" id="ARBA00023237"/>
    </source>
</evidence>
<dbReference type="Pfam" id="PF14322">
    <property type="entry name" value="SusD-like_3"/>
    <property type="match status" value="1"/>
</dbReference>
<dbReference type="Pfam" id="PF07980">
    <property type="entry name" value="SusD_RagB"/>
    <property type="match status" value="1"/>
</dbReference>
<dbReference type="Proteomes" id="UP000606494">
    <property type="component" value="Unassembled WGS sequence"/>
</dbReference>
<comment type="similarity">
    <text evidence="2">Belongs to the SusD family.</text>
</comment>
<reference evidence="8 9" key="1">
    <citation type="submission" date="2020-08" db="EMBL/GenBank/DDBJ databases">
        <title>Sphingobacterium sp. DN00404 isolated from aquaculture water.</title>
        <authorList>
            <person name="Zhang M."/>
        </authorList>
    </citation>
    <scope>NUCLEOTIDE SEQUENCE [LARGE SCALE GENOMIC DNA]</scope>
    <source>
        <strain evidence="8 9">KCTC 32294</strain>
    </source>
</reference>
<sequence length="604" mass="68665">MKTNYIAVYAVLILLFSGCDKFLDRPPLTALDDNTNGWTSEEKLRMYADKYYTDFFNGYGIAFNYGTAPMASSTNTDDVVSLGNQANFARSVPNSGIWSYTNIRSLNIMLDRIETRMNGILSEEAKAHWTAVGKFFRAFRYCELVQSYGDVPYYDFELFDTDLEELYKPRTARNEVMNHVYDDWLYVLENIRTNDGDDQKLNRYIAAGFISKLALTEASWQKYYYNNPGQAKKFYELAIEAAQIDMSSGKYDIVTDYKSLFTSKDLKGNKDMVLYRGYDAALGVTHAIASQCNLSESTNNGPTTDLLKTYLCTDGKTWGNSAVANASEFDLTSMIQSRDPRFEATFFSKPNLLNRSALFYVTKYFSREAEESVVTGNGLPTEFSSNRNETDAPILRYSEVLLNWIEAKAELASMGGAAVTQDDINKSINKIRQRPVAAEAKSRGVENLPDLLLNALPTDPDRDPSVSPLLWEIRRERRLEFVFETNRLADLRRWSKLEYMDNEQNTDLLSGGWVDFPVELPNELDAKNIGVFAVVDKDGTETVYNGTNDAEMKGFYKHQNNNPRLPFLNQANINPYLTPVGLVQMDEYELKGYVLTQTEGWPQN</sequence>
<dbReference type="Gene3D" id="1.25.40.390">
    <property type="match status" value="1"/>
</dbReference>
<keyword evidence="5" id="KW-0998">Cell outer membrane</keyword>
<dbReference type="RefSeq" id="WP_190310590.1">
    <property type="nucleotide sequence ID" value="NZ_JACNYK010000006.1"/>
</dbReference>
<comment type="subcellular location">
    <subcellularLocation>
        <location evidence="1">Cell outer membrane</location>
    </subcellularLocation>
</comment>
<gene>
    <name evidence="8" type="ORF">H8B17_17810</name>
</gene>
<proteinExistence type="inferred from homology"/>
<evidence type="ECO:0000259" key="7">
    <source>
        <dbReference type="Pfam" id="PF14322"/>
    </source>
</evidence>
<dbReference type="PROSITE" id="PS51257">
    <property type="entry name" value="PROKAR_LIPOPROTEIN"/>
    <property type="match status" value="1"/>
</dbReference>
<feature type="domain" description="RagB/SusD" evidence="6">
    <location>
        <begin position="298"/>
        <end position="586"/>
    </location>
</feature>
<accession>A0ABR7Y829</accession>
<dbReference type="SUPFAM" id="SSF48452">
    <property type="entry name" value="TPR-like"/>
    <property type="match status" value="1"/>
</dbReference>
<dbReference type="EMBL" id="JACNYK010000006">
    <property type="protein sequence ID" value="MBD1427440.1"/>
    <property type="molecule type" value="Genomic_DNA"/>
</dbReference>